<organism evidence="1 2">
    <name type="scientific">Thermococcus celericrescens</name>
    <dbReference type="NCBI Taxonomy" id="227598"/>
    <lineage>
        <taxon>Archaea</taxon>
        <taxon>Methanobacteriati</taxon>
        <taxon>Methanobacteriota</taxon>
        <taxon>Thermococci</taxon>
        <taxon>Thermococcales</taxon>
        <taxon>Thermococcaceae</taxon>
        <taxon>Thermococcus</taxon>
    </lineage>
</organism>
<evidence type="ECO:0000313" key="1">
    <source>
        <dbReference type="EMBL" id="KUH32188.1"/>
    </source>
</evidence>
<name>A0A100XW47_9EURY</name>
<keyword evidence="2" id="KW-1185">Reference proteome</keyword>
<comment type="caution">
    <text evidence="1">The sequence shown here is derived from an EMBL/GenBank/DDBJ whole genome shotgun (WGS) entry which is preliminary data.</text>
</comment>
<dbReference type="EMBL" id="LLYW01000038">
    <property type="protein sequence ID" value="KUH32188.1"/>
    <property type="molecule type" value="Genomic_DNA"/>
</dbReference>
<dbReference type="AlphaFoldDB" id="A0A100XW47"/>
<proteinExistence type="predicted"/>
<dbReference type="PANTHER" id="PTHR42244">
    <property type="entry name" value="ANTITOXIN VAPB3-RELATED"/>
    <property type="match status" value="1"/>
</dbReference>
<dbReference type="STRING" id="227598.APY94_10780"/>
<dbReference type="PANTHER" id="PTHR42244:SF2">
    <property type="entry name" value="ANTITOXIN VAPB3-RELATED"/>
    <property type="match status" value="1"/>
</dbReference>
<accession>A0A100XW47</accession>
<dbReference type="OrthoDB" id="45710at2157"/>
<dbReference type="RefSeq" id="WP_058939637.1">
    <property type="nucleotide sequence ID" value="NZ_LLYW01000038.1"/>
</dbReference>
<protein>
    <recommendedName>
        <fullName evidence="3">CopG family transcriptional regulator</fullName>
    </recommendedName>
</protein>
<dbReference type="InterPro" id="IPR039709">
    <property type="entry name" value="VapB3-like"/>
</dbReference>
<reference evidence="1 2" key="1">
    <citation type="submission" date="2015-10" db="EMBL/GenBank/DDBJ databases">
        <title>Draft genome sequence of Thermococcus celericrescens strain DSM 17994.</title>
        <authorList>
            <person name="Hong S.-J."/>
            <person name="Park C.-E."/>
            <person name="Shin J.-H."/>
        </authorList>
    </citation>
    <scope>NUCLEOTIDE SEQUENCE [LARGE SCALE GENOMIC DNA]</scope>
    <source>
        <strain evidence="1 2">DSM 17994</strain>
    </source>
</reference>
<evidence type="ECO:0008006" key="3">
    <source>
        <dbReference type="Google" id="ProtNLM"/>
    </source>
</evidence>
<gene>
    <name evidence="1" type="ORF">APY94_10780</name>
</gene>
<dbReference type="Proteomes" id="UP000053462">
    <property type="component" value="Unassembled WGS sequence"/>
</dbReference>
<sequence>MAVISVRIPDKLKAKMKEYDINWSEEIRAFIVLRINEEEKRRTIEMMHELLAGGTPAKEGTAKRYVREDRDSN</sequence>
<evidence type="ECO:0000313" key="2">
    <source>
        <dbReference type="Proteomes" id="UP000053462"/>
    </source>
</evidence>